<evidence type="ECO:0000256" key="6">
    <source>
        <dbReference type="ARBA" id="ARBA00022989"/>
    </source>
</evidence>
<keyword evidence="3" id="KW-1003">Cell membrane</keyword>
<evidence type="ECO:0000256" key="4">
    <source>
        <dbReference type="ARBA" id="ARBA00022692"/>
    </source>
</evidence>
<comment type="caution">
    <text evidence="12">The sequence shown here is derived from an EMBL/GenBank/DDBJ whole genome shotgun (WGS) entry which is preliminary data.</text>
</comment>
<feature type="transmembrane region" description="Helical" evidence="10">
    <location>
        <begin position="57"/>
        <end position="78"/>
    </location>
</feature>
<evidence type="ECO:0000256" key="7">
    <source>
        <dbReference type="ARBA" id="ARBA00023136"/>
    </source>
</evidence>
<evidence type="ECO:0000256" key="9">
    <source>
        <dbReference type="ARBA" id="ARBA00047594"/>
    </source>
</evidence>
<evidence type="ECO:0000256" key="3">
    <source>
        <dbReference type="ARBA" id="ARBA00022475"/>
    </source>
</evidence>
<evidence type="ECO:0000313" key="13">
    <source>
        <dbReference type="Proteomes" id="UP001595533"/>
    </source>
</evidence>
<evidence type="ECO:0000256" key="5">
    <source>
        <dbReference type="ARBA" id="ARBA00022801"/>
    </source>
</evidence>
<evidence type="ECO:0000256" key="1">
    <source>
        <dbReference type="ARBA" id="ARBA00004651"/>
    </source>
</evidence>
<dbReference type="InterPro" id="IPR036938">
    <property type="entry name" value="PAP2/HPO_sf"/>
</dbReference>
<evidence type="ECO:0000256" key="10">
    <source>
        <dbReference type="SAM" id="Phobius"/>
    </source>
</evidence>
<keyword evidence="6 10" id="KW-1133">Transmembrane helix</keyword>
<keyword evidence="7 10" id="KW-0472">Membrane</keyword>
<keyword evidence="13" id="KW-1185">Reference proteome</keyword>
<dbReference type="PANTHER" id="PTHR14969:SF62">
    <property type="entry name" value="DECAPRENYLPHOSPHORYL-5-PHOSPHORIBOSE PHOSPHATASE RV3807C-RELATED"/>
    <property type="match status" value="1"/>
</dbReference>
<organism evidence="12 13">
    <name type="scientific">Marinicella sediminis</name>
    <dbReference type="NCBI Taxonomy" id="1792834"/>
    <lineage>
        <taxon>Bacteria</taxon>
        <taxon>Pseudomonadati</taxon>
        <taxon>Pseudomonadota</taxon>
        <taxon>Gammaproteobacteria</taxon>
        <taxon>Lysobacterales</taxon>
        <taxon>Marinicellaceae</taxon>
        <taxon>Marinicella</taxon>
    </lineage>
</organism>
<proteinExistence type="predicted"/>
<evidence type="ECO:0000259" key="11">
    <source>
        <dbReference type="SMART" id="SM00014"/>
    </source>
</evidence>
<evidence type="ECO:0000313" key="12">
    <source>
        <dbReference type="EMBL" id="MFC3192691.1"/>
    </source>
</evidence>
<name>A0ABV7J3I1_9GAMM</name>
<sequence>MKPLASIQALVVSLIKRLFQARHHAGLIPYARLISATADGWLYLGTAALAVLWSGPFAPMLLGLLLGFAIERPVYLLLKNLLRRNRPFRVLTINQQVEPNDQFSFPSGHTCAAFLYTTLVCHWLPLLWAPMLIWASLVGFSRVVLGVHYPTDTLVGAILGLSIGQLTVLLTALN</sequence>
<feature type="transmembrane region" description="Helical" evidence="10">
    <location>
        <begin position="113"/>
        <end position="134"/>
    </location>
</feature>
<dbReference type="Pfam" id="PF01569">
    <property type="entry name" value="PAP2"/>
    <property type="match status" value="1"/>
</dbReference>
<dbReference type="InterPro" id="IPR000326">
    <property type="entry name" value="PAP2/HPO"/>
</dbReference>
<protein>
    <recommendedName>
        <fullName evidence="2">undecaprenyl-diphosphate phosphatase</fullName>
        <ecNumber evidence="2">3.6.1.27</ecNumber>
    </recommendedName>
    <alternativeName>
        <fullName evidence="8">Undecaprenyl pyrophosphate phosphatase</fullName>
    </alternativeName>
</protein>
<feature type="transmembrane region" description="Helical" evidence="10">
    <location>
        <begin position="154"/>
        <end position="173"/>
    </location>
</feature>
<dbReference type="CDD" id="cd01610">
    <property type="entry name" value="PAP2_like"/>
    <property type="match status" value="1"/>
</dbReference>
<evidence type="ECO:0000256" key="2">
    <source>
        <dbReference type="ARBA" id="ARBA00012374"/>
    </source>
</evidence>
<dbReference type="Gene3D" id="1.20.144.10">
    <property type="entry name" value="Phosphatidic acid phosphatase type 2/haloperoxidase"/>
    <property type="match status" value="1"/>
</dbReference>
<comment type="catalytic activity">
    <reaction evidence="9">
        <text>di-trans,octa-cis-undecaprenyl diphosphate + H2O = di-trans,octa-cis-undecaprenyl phosphate + phosphate + H(+)</text>
        <dbReference type="Rhea" id="RHEA:28094"/>
        <dbReference type="ChEBI" id="CHEBI:15377"/>
        <dbReference type="ChEBI" id="CHEBI:15378"/>
        <dbReference type="ChEBI" id="CHEBI:43474"/>
        <dbReference type="ChEBI" id="CHEBI:58405"/>
        <dbReference type="ChEBI" id="CHEBI:60392"/>
        <dbReference type="EC" id="3.6.1.27"/>
    </reaction>
</comment>
<dbReference type="EMBL" id="JBHRTS010000001">
    <property type="protein sequence ID" value="MFC3192691.1"/>
    <property type="molecule type" value="Genomic_DNA"/>
</dbReference>
<dbReference type="PANTHER" id="PTHR14969">
    <property type="entry name" value="SPHINGOSINE-1-PHOSPHATE PHOSPHOHYDROLASE"/>
    <property type="match status" value="1"/>
</dbReference>
<evidence type="ECO:0000256" key="8">
    <source>
        <dbReference type="ARBA" id="ARBA00032707"/>
    </source>
</evidence>
<keyword evidence="4 10" id="KW-0812">Transmembrane</keyword>
<keyword evidence="5" id="KW-0378">Hydrolase</keyword>
<comment type="subcellular location">
    <subcellularLocation>
        <location evidence="1">Cell membrane</location>
        <topology evidence="1">Multi-pass membrane protein</topology>
    </subcellularLocation>
</comment>
<dbReference type="SUPFAM" id="SSF48317">
    <property type="entry name" value="Acid phosphatase/Vanadium-dependent haloperoxidase"/>
    <property type="match status" value="1"/>
</dbReference>
<reference evidence="13" key="1">
    <citation type="journal article" date="2019" name="Int. J. Syst. Evol. Microbiol.">
        <title>The Global Catalogue of Microorganisms (GCM) 10K type strain sequencing project: providing services to taxonomists for standard genome sequencing and annotation.</title>
        <authorList>
            <consortium name="The Broad Institute Genomics Platform"/>
            <consortium name="The Broad Institute Genome Sequencing Center for Infectious Disease"/>
            <person name="Wu L."/>
            <person name="Ma J."/>
        </authorList>
    </citation>
    <scope>NUCLEOTIDE SEQUENCE [LARGE SCALE GENOMIC DNA]</scope>
    <source>
        <strain evidence="13">KCTC 42953</strain>
    </source>
</reference>
<dbReference type="SMART" id="SM00014">
    <property type="entry name" value="acidPPc"/>
    <property type="match status" value="1"/>
</dbReference>
<feature type="domain" description="Phosphatidic acid phosphatase type 2/haloperoxidase" evidence="11">
    <location>
        <begin position="57"/>
        <end position="168"/>
    </location>
</feature>
<gene>
    <name evidence="12" type="ORF">ACFODZ_00425</name>
</gene>
<dbReference type="EC" id="3.6.1.27" evidence="2"/>
<dbReference type="Proteomes" id="UP001595533">
    <property type="component" value="Unassembled WGS sequence"/>
</dbReference>
<accession>A0ABV7J3I1</accession>
<dbReference type="RefSeq" id="WP_077409381.1">
    <property type="nucleotide sequence ID" value="NZ_JBHRTS010000001.1"/>
</dbReference>